<feature type="region of interest" description="Disordered" evidence="1">
    <location>
        <begin position="430"/>
        <end position="456"/>
    </location>
</feature>
<dbReference type="Pfam" id="PF05795">
    <property type="entry name" value="Plasmodium_Vir"/>
    <property type="match status" value="2"/>
</dbReference>
<dbReference type="VEuPathDB" id="PlasmoDB:PVPAM_040014100"/>
<name>A0A1G4GSG7_PLAVI</name>
<feature type="region of interest" description="Disordered" evidence="1">
    <location>
        <begin position="339"/>
        <end position="386"/>
    </location>
</feature>
<proteinExistence type="predicted"/>
<dbReference type="VEuPathDB" id="PlasmoDB:PVW1_040009600"/>
<evidence type="ECO:0000256" key="1">
    <source>
        <dbReference type="SAM" id="MobiDB-lite"/>
    </source>
</evidence>
<evidence type="ECO:0000313" key="4">
    <source>
        <dbReference type="Proteomes" id="UP000196402"/>
    </source>
</evidence>
<dbReference type="EMBL" id="LT615242">
    <property type="protein sequence ID" value="SCO65540.1"/>
    <property type="molecule type" value="Genomic_DNA"/>
</dbReference>
<feature type="compositionally biased region" description="Basic and acidic residues" evidence="1">
    <location>
        <begin position="339"/>
        <end position="350"/>
    </location>
</feature>
<feature type="compositionally biased region" description="Polar residues" evidence="1">
    <location>
        <begin position="351"/>
        <end position="386"/>
    </location>
</feature>
<evidence type="ECO:0000313" key="3">
    <source>
        <dbReference type="EMBL" id="SCO65540.1"/>
    </source>
</evidence>
<dbReference type="Proteomes" id="UP000196402">
    <property type="component" value="Chromosome 4"/>
</dbReference>
<sequence>MSKDASDFHKYAKDSQLKDSDTYKKYELLDKNACDNSDKFPECKSSENSSGSIDKNIAAKIKRNIDYLKSINNAKEYRITCLYYKYWMYEQIKNAINSEEKKKNVGAIIDKFVNFHKEHMKNEPPKAVCEYQFIHKNLPELTYFIEQKHLHNYFVNYENIKKESTCNQITSQKYREYLQSISDLYIQHKKECCDEYGMNDCPNYFNCYEGYNPNNILSALQHSDNCNNLKKLNEDKDKQSASDDSNSTNSIVTTVWCTKIYHPVDKSLVFYSCEVPKSVENDKVKFVASSYGEKKIHNKRKSCSSKKSRDRVVSKEPRIQVIKNGEKCSSEEVASDEKSKTCTNIEEKTEAQSTSDQSDSVMMTSTANSSTGNVPSDRNALGTNNSRVDCKDMNSNTCIILKNLFQPKNQAVKINSVETITTDDITRTDEMLPECDDDSEDGWETSSDKLDNVPHHSSSTIEDISNMLTNSIFRIILCSVLLFGTLFIFFLYYKYTPIGYWLRSKMTKKKYTQASVRRELQNRQETYDPRSKNINHKRKRINIVYQQT</sequence>
<dbReference type="VEuPathDB" id="PlasmoDB:PVP01_0403400"/>
<feature type="transmembrane region" description="Helical" evidence="2">
    <location>
        <begin position="472"/>
        <end position="493"/>
    </location>
</feature>
<organism evidence="3 4">
    <name type="scientific">Plasmodium vivax</name>
    <name type="common">malaria parasite P. vivax</name>
    <dbReference type="NCBI Taxonomy" id="5855"/>
    <lineage>
        <taxon>Eukaryota</taxon>
        <taxon>Sar</taxon>
        <taxon>Alveolata</taxon>
        <taxon>Apicomplexa</taxon>
        <taxon>Aconoidasida</taxon>
        <taxon>Haemosporida</taxon>
        <taxon>Plasmodiidae</taxon>
        <taxon>Plasmodium</taxon>
        <taxon>Plasmodium (Plasmodium)</taxon>
    </lineage>
</organism>
<reference evidence="3 4" key="1">
    <citation type="submission" date="2016-07" db="EMBL/GenBank/DDBJ databases">
        <authorList>
            <consortium name="Pathogen Informatics"/>
        </authorList>
    </citation>
    <scope>NUCLEOTIDE SEQUENCE [LARGE SCALE GENOMIC DNA]</scope>
</reference>
<evidence type="ECO:0000256" key="2">
    <source>
        <dbReference type="SAM" id="Phobius"/>
    </source>
</evidence>
<feature type="compositionally biased region" description="Acidic residues" evidence="1">
    <location>
        <begin position="431"/>
        <end position="443"/>
    </location>
</feature>
<dbReference type="VEuPathDB" id="PlasmoDB:PVX_097545"/>
<dbReference type="InterPro" id="IPR008780">
    <property type="entry name" value="Plasmodium_Vir"/>
</dbReference>
<accession>A0A1G4GSG7</accession>
<keyword evidence="2" id="KW-0472">Membrane</keyword>
<dbReference type="AlphaFoldDB" id="A0A1G4GSG7"/>
<keyword evidence="2" id="KW-0812">Transmembrane</keyword>
<protein>
    <submittedName>
        <fullName evidence="3">VIR protein</fullName>
    </submittedName>
</protein>
<keyword evidence="2" id="KW-1133">Transmembrane helix</keyword>
<gene>
    <name evidence="3" type="ORF">PVT01_040005900</name>
</gene>